<proteinExistence type="predicted"/>
<dbReference type="Proteomes" id="UP000634136">
    <property type="component" value="Unassembled WGS sequence"/>
</dbReference>
<dbReference type="EMBL" id="JAAIUW010000009">
    <property type="protein sequence ID" value="KAF7815982.1"/>
    <property type="molecule type" value="Genomic_DNA"/>
</dbReference>
<keyword evidence="2" id="KW-1185">Reference proteome</keyword>
<gene>
    <name evidence="1" type="ORF">G2W53_029951</name>
</gene>
<name>A0A834T652_9FABA</name>
<evidence type="ECO:0000313" key="1">
    <source>
        <dbReference type="EMBL" id="KAF7815982.1"/>
    </source>
</evidence>
<sequence>MKHPPLLSVLPLARCELSQRRVGDPLRQRPWRDDASRTRRERYVQQPSKFDTLKLFALGSHNIGIAMATPKILLKKTMEWNVISDYYACGLWTC</sequence>
<dbReference type="AlphaFoldDB" id="A0A834T652"/>
<accession>A0A834T652</accession>
<evidence type="ECO:0000313" key="2">
    <source>
        <dbReference type="Proteomes" id="UP000634136"/>
    </source>
</evidence>
<organism evidence="1 2">
    <name type="scientific">Senna tora</name>
    <dbReference type="NCBI Taxonomy" id="362788"/>
    <lineage>
        <taxon>Eukaryota</taxon>
        <taxon>Viridiplantae</taxon>
        <taxon>Streptophyta</taxon>
        <taxon>Embryophyta</taxon>
        <taxon>Tracheophyta</taxon>
        <taxon>Spermatophyta</taxon>
        <taxon>Magnoliopsida</taxon>
        <taxon>eudicotyledons</taxon>
        <taxon>Gunneridae</taxon>
        <taxon>Pentapetalae</taxon>
        <taxon>rosids</taxon>
        <taxon>fabids</taxon>
        <taxon>Fabales</taxon>
        <taxon>Fabaceae</taxon>
        <taxon>Caesalpinioideae</taxon>
        <taxon>Cassia clade</taxon>
        <taxon>Senna</taxon>
    </lineage>
</organism>
<protein>
    <submittedName>
        <fullName evidence="1">Uncharacterized protein</fullName>
    </submittedName>
</protein>
<reference evidence="1" key="1">
    <citation type="submission" date="2020-09" db="EMBL/GenBank/DDBJ databases">
        <title>Genome-Enabled Discovery of Anthraquinone Biosynthesis in Senna tora.</title>
        <authorList>
            <person name="Kang S.-H."/>
            <person name="Pandey R.P."/>
            <person name="Lee C.-M."/>
            <person name="Sim J.-S."/>
            <person name="Jeong J.-T."/>
            <person name="Choi B.-S."/>
            <person name="Jung M."/>
            <person name="Ginzburg D."/>
            <person name="Zhao K."/>
            <person name="Won S.Y."/>
            <person name="Oh T.-J."/>
            <person name="Yu Y."/>
            <person name="Kim N.-H."/>
            <person name="Lee O.R."/>
            <person name="Lee T.-H."/>
            <person name="Bashyal P."/>
            <person name="Kim T.-S."/>
            <person name="Lee W.-H."/>
            <person name="Kawkins C."/>
            <person name="Kim C.-K."/>
            <person name="Kim J.S."/>
            <person name="Ahn B.O."/>
            <person name="Rhee S.Y."/>
            <person name="Sohng J.K."/>
        </authorList>
    </citation>
    <scope>NUCLEOTIDE SEQUENCE</scope>
    <source>
        <tissue evidence="1">Leaf</tissue>
    </source>
</reference>
<comment type="caution">
    <text evidence="1">The sequence shown here is derived from an EMBL/GenBank/DDBJ whole genome shotgun (WGS) entry which is preliminary data.</text>
</comment>